<organism evidence="2 3">
    <name type="scientific">Paenibacillus allorhizoplanae</name>
    <dbReference type="NCBI Taxonomy" id="2905648"/>
    <lineage>
        <taxon>Bacteria</taxon>
        <taxon>Bacillati</taxon>
        <taxon>Bacillota</taxon>
        <taxon>Bacilli</taxon>
        <taxon>Bacillales</taxon>
        <taxon>Paenibacillaceae</taxon>
        <taxon>Paenibacillus</taxon>
    </lineage>
</organism>
<sequence>MNELTGLYALVKNEMIKMIKKKRFYVILLILLALIPMFTYAQMRVAQHTQKQFGTSDWKADQRQKVTDWEKRLSSARTPDEWKQQLRVQIQIANYYLDQDVNPSSPNAVTFTREFVKNAVGLFIPLIIMVISADIVSSEHSTGTIKLLLTRPVRRWKILLSKLITVIFFTSLTVLSTGLICYLISGVVFGYNGWNLPIFTGIQLSGADVDFSRVRAVDQWFFLLMEFGLVWFTAIVVAIMSLMLSVLIRSTAAGMGVMLAVLISGTILSNMVSSWETAKYLFMVNLDLTKYLTGGIPPIQGMDLGFSLSVLSVWTVIALIVSFTVFSRKDILN</sequence>
<feature type="transmembrane region" description="Helical" evidence="1">
    <location>
        <begin position="158"/>
        <end position="191"/>
    </location>
</feature>
<evidence type="ECO:0000313" key="3">
    <source>
        <dbReference type="Proteomes" id="UP000838821"/>
    </source>
</evidence>
<proteinExistence type="predicted"/>
<name>A0ABM9BYU2_9BACL</name>
<keyword evidence="1" id="KW-0472">Membrane</keyword>
<dbReference type="PANTHER" id="PTHR37305:SF2">
    <property type="entry name" value="BACITRACIN TRANSPORT PERMEASE PROTEIN BCRB"/>
    <property type="match status" value="1"/>
</dbReference>
<feature type="transmembrane region" description="Helical" evidence="1">
    <location>
        <begin position="256"/>
        <end position="275"/>
    </location>
</feature>
<evidence type="ECO:0000313" key="2">
    <source>
        <dbReference type="EMBL" id="CAH1196953.1"/>
    </source>
</evidence>
<dbReference type="PANTHER" id="PTHR37305">
    <property type="entry name" value="INTEGRAL MEMBRANE PROTEIN-RELATED"/>
    <property type="match status" value="1"/>
</dbReference>
<feature type="transmembrane region" description="Helical" evidence="1">
    <location>
        <begin position="24"/>
        <end position="43"/>
    </location>
</feature>
<keyword evidence="3" id="KW-1185">Reference proteome</keyword>
<keyword evidence="1" id="KW-0812">Transmembrane</keyword>
<protein>
    <recommendedName>
        <fullName evidence="4">ABC transporter permease</fullName>
    </recommendedName>
</protein>
<dbReference type="Proteomes" id="UP000838821">
    <property type="component" value="Unassembled WGS sequence"/>
</dbReference>
<dbReference type="Pfam" id="PF12679">
    <property type="entry name" value="ABC2_membrane_2"/>
    <property type="match status" value="1"/>
</dbReference>
<reference evidence="2" key="1">
    <citation type="submission" date="2022-01" db="EMBL/GenBank/DDBJ databases">
        <authorList>
            <person name="Criscuolo A."/>
        </authorList>
    </citation>
    <scope>NUCLEOTIDE SEQUENCE</scope>
    <source>
        <strain evidence="2">CIP111891</strain>
    </source>
</reference>
<dbReference type="EMBL" id="CAKMMW010000002">
    <property type="protein sequence ID" value="CAH1196953.1"/>
    <property type="molecule type" value="Genomic_DNA"/>
</dbReference>
<accession>A0ABM9BYU2</accession>
<comment type="caution">
    <text evidence="2">The sequence shown here is derived from an EMBL/GenBank/DDBJ whole genome shotgun (WGS) entry which is preliminary data.</text>
</comment>
<feature type="transmembrane region" description="Helical" evidence="1">
    <location>
        <begin position="304"/>
        <end position="326"/>
    </location>
</feature>
<feature type="transmembrane region" description="Helical" evidence="1">
    <location>
        <begin position="220"/>
        <end position="244"/>
    </location>
</feature>
<feature type="transmembrane region" description="Helical" evidence="1">
    <location>
        <begin position="119"/>
        <end position="137"/>
    </location>
</feature>
<evidence type="ECO:0000256" key="1">
    <source>
        <dbReference type="SAM" id="Phobius"/>
    </source>
</evidence>
<keyword evidence="1" id="KW-1133">Transmembrane helix</keyword>
<evidence type="ECO:0008006" key="4">
    <source>
        <dbReference type="Google" id="ProtNLM"/>
    </source>
</evidence>
<gene>
    <name evidence="2" type="ORF">PAECIP111891_01009</name>
</gene>